<keyword evidence="2" id="KW-0805">Transcription regulation</keyword>
<dbReference type="Pfam" id="PF02365">
    <property type="entry name" value="NAM"/>
    <property type="match status" value="1"/>
</dbReference>
<reference evidence="8 9" key="1">
    <citation type="journal article" date="2015" name="Proc. Natl. Acad. Sci. U.S.A.">
        <title>The resurrection genome of Boea hygrometrica: A blueprint for survival of dehydration.</title>
        <authorList>
            <person name="Xiao L."/>
            <person name="Yang G."/>
            <person name="Zhang L."/>
            <person name="Yang X."/>
            <person name="Zhao S."/>
            <person name="Ji Z."/>
            <person name="Zhou Q."/>
            <person name="Hu M."/>
            <person name="Wang Y."/>
            <person name="Chen M."/>
            <person name="Xu Y."/>
            <person name="Jin H."/>
            <person name="Xiao X."/>
            <person name="Hu G."/>
            <person name="Bao F."/>
            <person name="Hu Y."/>
            <person name="Wan P."/>
            <person name="Li L."/>
            <person name="Deng X."/>
            <person name="Kuang T."/>
            <person name="Xiang C."/>
            <person name="Zhu J.K."/>
            <person name="Oliver M.J."/>
            <person name="He Y."/>
        </authorList>
    </citation>
    <scope>NUCLEOTIDE SEQUENCE [LARGE SCALE GENOMIC DNA]</scope>
    <source>
        <strain evidence="9">cv. XS01</strain>
    </source>
</reference>
<name>A0A2Z7B2Z8_9LAMI</name>
<feature type="region of interest" description="Disordered" evidence="6">
    <location>
        <begin position="185"/>
        <end position="228"/>
    </location>
</feature>
<keyword evidence="4" id="KW-0804">Transcription</keyword>
<sequence>MEKFSFIKDGVTSKLPPGFRFQPTDKEIVFQYLARKIFSYPLPASIIPEITISSSGPWSFPTGDSDQERYFFINKANYGNRERAVIPTRAGFWRAMGPGKRIVSSKTMPLVGIKRTLVFYEGPNTRTDWIMHEYCVTALTTAACTIQQKKKISPGSLVPIGNWVLCHLFMKKTSEYKGRIEQSAGLGSYSSSSSTSSASNSSMDSDSSSIITEVSSDIVPDDESVARI</sequence>
<dbReference type="PANTHER" id="PTHR31989">
    <property type="entry name" value="NAC DOMAIN-CONTAINING PROTEIN 82-RELATED"/>
    <property type="match status" value="1"/>
</dbReference>
<feature type="compositionally biased region" description="Low complexity" evidence="6">
    <location>
        <begin position="188"/>
        <end position="218"/>
    </location>
</feature>
<feature type="compositionally biased region" description="Acidic residues" evidence="6">
    <location>
        <begin position="219"/>
        <end position="228"/>
    </location>
</feature>
<protein>
    <submittedName>
        <fullName evidence="8">NAC transcription factor 25-like</fullName>
    </submittedName>
</protein>
<dbReference type="EMBL" id="KV010014">
    <property type="protein sequence ID" value="KZV28741.1"/>
    <property type="molecule type" value="Genomic_DNA"/>
</dbReference>
<gene>
    <name evidence="8" type="ORF">F511_32010</name>
</gene>
<keyword evidence="3" id="KW-0238">DNA-binding</keyword>
<evidence type="ECO:0000256" key="5">
    <source>
        <dbReference type="ARBA" id="ARBA00023242"/>
    </source>
</evidence>
<evidence type="ECO:0000313" key="8">
    <source>
        <dbReference type="EMBL" id="KZV28741.1"/>
    </source>
</evidence>
<dbReference type="GO" id="GO:0003677">
    <property type="term" value="F:DNA binding"/>
    <property type="evidence" value="ECO:0007669"/>
    <property type="project" value="UniProtKB-KW"/>
</dbReference>
<dbReference type="Gene3D" id="2.170.150.80">
    <property type="entry name" value="NAC domain"/>
    <property type="match status" value="1"/>
</dbReference>
<dbReference type="SUPFAM" id="SSF101941">
    <property type="entry name" value="NAC domain"/>
    <property type="match status" value="1"/>
</dbReference>
<dbReference type="InterPro" id="IPR003441">
    <property type="entry name" value="NAC-dom"/>
</dbReference>
<comment type="subcellular location">
    <subcellularLocation>
        <location evidence="1">Nucleus</location>
    </subcellularLocation>
</comment>
<proteinExistence type="predicted"/>
<dbReference type="InterPro" id="IPR036093">
    <property type="entry name" value="NAC_dom_sf"/>
</dbReference>
<evidence type="ECO:0000259" key="7">
    <source>
        <dbReference type="PROSITE" id="PS51005"/>
    </source>
</evidence>
<dbReference type="OrthoDB" id="1871428at2759"/>
<dbReference type="GO" id="GO:0006355">
    <property type="term" value="P:regulation of DNA-templated transcription"/>
    <property type="evidence" value="ECO:0007669"/>
    <property type="project" value="InterPro"/>
</dbReference>
<accession>A0A2Z7B2Z8</accession>
<organism evidence="8 9">
    <name type="scientific">Dorcoceras hygrometricum</name>
    <dbReference type="NCBI Taxonomy" id="472368"/>
    <lineage>
        <taxon>Eukaryota</taxon>
        <taxon>Viridiplantae</taxon>
        <taxon>Streptophyta</taxon>
        <taxon>Embryophyta</taxon>
        <taxon>Tracheophyta</taxon>
        <taxon>Spermatophyta</taxon>
        <taxon>Magnoliopsida</taxon>
        <taxon>eudicotyledons</taxon>
        <taxon>Gunneridae</taxon>
        <taxon>Pentapetalae</taxon>
        <taxon>asterids</taxon>
        <taxon>lamiids</taxon>
        <taxon>Lamiales</taxon>
        <taxon>Gesneriaceae</taxon>
        <taxon>Didymocarpoideae</taxon>
        <taxon>Trichosporeae</taxon>
        <taxon>Loxocarpinae</taxon>
        <taxon>Dorcoceras</taxon>
    </lineage>
</organism>
<keyword evidence="5" id="KW-0539">Nucleus</keyword>
<dbReference type="Proteomes" id="UP000250235">
    <property type="component" value="Unassembled WGS sequence"/>
</dbReference>
<dbReference type="AlphaFoldDB" id="A0A2Z7B2Z8"/>
<dbReference type="PROSITE" id="PS51005">
    <property type="entry name" value="NAC"/>
    <property type="match status" value="1"/>
</dbReference>
<evidence type="ECO:0000313" key="9">
    <source>
        <dbReference type="Proteomes" id="UP000250235"/>
    </source>
</evidence>
<dbReference type="GO" id="GO:0005634">
    <property type="term" value="C:nucleus"/>
    <property type="evidence" value="ECO:0007669"/>
    <property type="project" value="UniProtKB-SubCell"/>
</dbReference>
<evidence type="ECO:0000256" key="1">
    <source>
        <dbReference type="ARBA" id="ARBA00004123"/>
    </source>
</evidence>
<evidence type="ECO:0000256" key="4">
    <source>
        <dbReference type="ARBA" id="ARBA00023163"/>
    </source>
</evidence>
<keyword evidence="9" id="KW-1185">Reference proteome</keyword>
<evidence type="ECO:0000256" key="2">
    <source>
        <dbReference type="ARBA" id="ARBA00023015"/>
    </source>
</evidence>
<feature type="domain" description="NAC" evidence="7">
    <location>
        <begin position="15"/>
        <end position="171"/>
    </location>
</feature>
<evidence type="ECO:0000256" key="6">
    <source>
        <dbReference type="SAM" id="MobiDB-lite"/>
    </source>
</evidence>
<evidence type="ECO:0000256" key="3">
    <source>
        <dbReference type="ARBA" id="ARBA00023125"/>
    </source>
</evidence>